<dbReference type="OrthoDB" id="2544694at2759"/>
<sequence length="201" mass="21984">MYVPWIASQLLLASKTNAFPSPIVDTLSSTAGTAKLTPAFHLMIPFTPFGENYRLGPNNEGHYFEYSPSFSEGSYLVSEPGYGENKVNATIAFGAANVHLQPSFATAKLQYNGIAVTDDNANIYFEYTGTVDGTGPDTKKLFTGDPSFNGSDWGYGSINLSFQTSPGKYKFLEDVNYVGSQRYIVYGDKILGLEFKISEVQ</sequence>
<dbReference type="Gene3D" id="2.40.160.20">
    <property type="match status" value="1"/>
</dbReference>
<dbReference type="EMBL" id="NAJO01000040">
    <property type="protein sequence ID" value="OQN99434.1"/>
    <property type="molecule type" value="Genomic_DNA"/>
</dbReference>
<dbReference type="AlphaFoldDB" id="A0A1V8SJU2"/>
<gene>
    <name evidence="1" type="ORF">B0A48_14411</name>
</gene>
<proteinExistence type="predicted"/>
<reference evidence="2" key="1">
    <citation type="submission" date="2017-03" db="EMBL/GenBank/DDBJ databases">
        <title>Genomes of endolithic fungi from Antarctica.</title>
        <authorList>
            <person name="Coleine C."/>
            <person name="Masonjones S."/>
            <person name="Stajich J.E."/>
        </authorList>
    </citation>
    <scope>NUCLEOTIDE SEQUENCE [LARGE SCALE GENOMIC DNA]</scope>
    <source>
        <strain evidence="2">CCFEE 5527</strain>
    </source>
</reference>
<dbReference type="Proteomes" id="UP000192596">
    <property type="component" value="Unassembled WGS sequence"/>
</dbReference>
<evidence type="ECO:0000313" key="2">
    <source>
        <dbReference type="Proteomes" id="UP000192596"/>
    </source>
</evidence>
<dbReference type="InParanoid" id="A0A1V8SJU2"/>
<protein>
    <submittedName>
        <fullName evidence="1">Uncharacterized protein</fullName>
    </submittedName>
</protein>
<keyword evidence="2" id="KW-1185">Reference proteome</keyword>
<name>A0A1V8SJU2_9PEZI</name>
<dbReference type="Pfam" id="PF11578">
    <property type="entry name" value="DUF3237"/>
    <property type="match status" value="1"/>
</dbReference>
<comment type="caution">
    <text evidence="1">The sequence shown here is derived from an EMBL/GenBank/DDBJ whole genome shotgun (WGS) entry which is preliminary data.</text>
</comment>
<evidence type="ECO:0000313" key="1">
    <source>
        <dbReference type="EMBL" id="OQN99434.1"/>
    </source>
</evidence>
<accession>A0A1V8SJU2</accession>
<organism evidence="1 2">
    <name type="scientific">Cryoendolithus antarcticus</name>
    <dbReference type="NCBI Taxonomy" id="1507870"/>
    <lineage>
        <taxon>Eukaryota</taxon>
        <taxon>Fungi</taxon>
        <taxon>Dikarya</taxon>
        <taxon>Ascomycota</taxon>
        <taxon>Pezizomycotina</taxon>
        <taxon>Dothideomycetes</taxon>
        <taxon>Dothideomycetidae</taxon>
        <taxon>Cladosporiales</taxon>
        <taxon>Cladosporiaceae</taxon>
        <taxon>Cryoendolithus</taxon>
    </lineage>
</organism>